<proteinExistence type="predicted"/>
<reference evidence="1 2" key="1">
    <citation type="submission" date="2019-05" db="EMBL/GenBank/DDBJ databases">
        <title>Emergence of the Ug99 lineage of the wheat stem rust pathogen through somatic hybridization.</title>
        <authorList>
            <person name="Li F."/>
            <person name="Upadhyaya N.M."/>
            <person name="Sperschneider J."/>
            <person name="Matny O."/>
            <person name="Nguyen-Phuc H."/>
            <person name="Mago R."/>
            <person name="Raley C."/>
            <person name="Miller M.E."/>
            <person name="Silverstein K.A.T."/>
            <person name="Henningsen E."/>
            <person name="Hirsch C.D."/>
            <person name="Visser B."/>
            <person name="Pretorius Z.A."/>
            <person name="Steffenson B.J."/>
            <person name="Schwessinger B."/>
            <person name="Dodds P.N."/>
            <person name="Figueroa M."/>
        </authorList>
    </citation>
    <scope>NUCLEOTIDE SEQUENCE [LARGE SCALE GENOMIC DNA]</scope>
    <source>
        <strain evidence="1 2">Ug99</strain>
    </source>
</reference>
<evidence type="ECO:0000313" key="2">
    <source>
        <dbReference type="Proteomes" id="UP000325313"/>
    </source>
</evidence>
<organism evidence="1 2">
    <name type="scientific">Puccinia graminis f. sp. tritici</name>
    <dbReference type="NCBI Taxonomy" id="56615"/>
    <lineage>
        <taxon>Eukaryota</taxon>
        <taxon>Fungi</taxon>
        <taxon>Dikarya</taxon>
        <taxon>Basidiomycota</taxon>
        <taxon>Pucciniomycotina</taxon>
        <taxon>Pucciniomycetes</taxon>
        <taxon>Pucciniales</taxon>
        <taxon>Pucciniaceae</taxon>
        <taxon>Puccinia</taxon>
    </lineage>
</organism>
<dbReference type="EMBL" id="VDEP01000307">
    <property type="protein sequence ID" value="KAA1107813.1"/>
    <property type="molecule type" value="Genomic_DNA"/>
</dbReference>
<dbReference type="Proteomes" id="UP000325313">
    <property type="component" value="Unassembled WGS sequence"/>
</dbReference>
<protein>
    <submittedName>
        <fullName evidence="1">Uncharacterized protein</fullName>
    </submittedName>
</protein>
<evidence type="ECO:0000313" key="1">
    <source>
        <dbReference type="EMBL" id="KAA1107813.1"/>
    </source>
</evidence>
<gene>
    <name evidence="1" type="ORF">PGTUg99_023179</name>
</gene>
<dbReference type="AlphaFoldDB" id="A0A5B0Q400"/>
<accession>A0A5B0Q400</accession>
<comment type="caution">
    <text evidence="1">The sequence shown here is derived from an EMBL/GenBank/DDBJ whole genome shotgun (WGS) entry which is preliminary data.</text>
</comment>
<sequence length="146" mass="15818">MSDAKRGKSEYMTASNQHRSALLSTIGHRPSAFYDYFTSATEALAASCGAFTLPNRNDGIAITGPSPGLKLSITTPLESADGGKDSEQLCADYRGIKLLAHGKRFQRADWVYSKNRKERRLWTVVVILTSGATGGHQGSPGHKTQF</sequence>
<name>A0A5B0Q400_PUCGR</name>